<protein>
    <submittedName>
        <fullName evidence="2">Antibiotic biosynthesis monooxygenase</fullName>
    </submittedName>
</protein>
<keyword evidence="3" id="KW-1185">Reference proteome</keyword>
<gene>
    <name evidence="2" type="ORF">DVR12_00615</name>
</gene>
<feature type="transmembrane region" description="Helical" evidence="1">
    <location>
        <begin position="162"/>
        <end position="181"/>
    </location>
</feature>
<keyword evidence="1" id="KW-0472">Membrane</keyword>
<dbReference type="Proteomes" id="UP000260644">
    <property type="component" value="Unassembled WGS sequence"/>
</dbReference>
<organism evidence="2 3">
    <name type="scientific">Chitinophaga silvatica</name>
    <dbReference type="NCBI Taxonomy" id="2282649"/>
    <lineage>
        <taxon>Bacteria</taxon>
        <taxon>Pseudomonadati</taxon>
        <taxon>Bacteroidota</taxon>
        <taxon>Chitinophagia</taxon>
        <taxon>Chitinophagales</taxon>
        <taxon>Chitinophagaceae</taxon>
        <taxon>Chitinophaga</taxon>
    </lineage>
</organism>
<evidence type="ECO:0000256" key="1">
    <source>
        <dbReference type="SAM" id="Phobius"/>
    </source>
</evidence>
<comment type="caution">
    <text evidence="2">The sequence shown here is derived from an EMBL/GenBank/DDBJ whole genome shotgun (WGS) entry which is preliminary data.</text>
</comment>
<dbReference type="GO" id="GO:0004497">
    <property type="term" value="F:monooxygenase activity"/>
    <property type="evidence" value="ECO:0007669"/>
    <property type="project" value="UniProtKB-KW"/>
</dbReference>
<dbReference type="EMBL" id="QPMM01000001">
    <property type="protein sequence ID" value="RFS27021.1"/>
    <property type="molecule type" value="Genomic_DNA"/>
</dbReference>
<dbReference type="PANTHER" id="PTHR40057">
    <property type="entry name" value="SLR1162 PROTEIN"/>
    <property type="match status" value="1"/>
</dbReference>
<keyword evidence="2" id="KW-0503">Monooxygenase</keyword>
<dbReference type="InterPro" id="IPR011008">
    <property type="entry name" value="Dimeric_a/b-barrel"/>
</dbReference>
<proteinExistence type="predicted"/>
<dbReference type="OrthoDB" id="1494254at2"/>
<reference evidence="2 3" key="1">
    <citation type="submission" date="2018-07" db="EMBL/GenBank/DDBJ databases">
        <title>Chitinophaga K2CV101002-2 sp. nov., isolated from a monsoon evergreen broad-leaved forest soil.</title>
        <authorList>
            <person name="Lv Y."/>
        </authorList>
    </citation>
    <scope>NUCLEOTIDE SEQUENCE [LARGE SCALE GENOMIC DNA]</scope>
    <source>
        <strain evidence="2 3">GDMCC 1.1288</strain>
    </source>
</reference>
<name>A0A3E1YI12_9BACT</name>
<feature type="transmembrane region" description="Helical" evidence="1">
    <location>
        <begin position="127"/>
        <end position="150"/>
    </location>
</feature>
<sequence length="191" mass="22613">MLIINFSFMEKDGATVVISHHINEGKHQEYENWLNEIGPTARNSVGYIDWQIIRPIPGLSYLYTVIIRFDTIDNLKRWMNSAERKRLIEKVRPILKKDDNYYIKTGLDFLFSPENDKVKVPARWKQFLATWSAIYPLSTIVPLIVIPLLRTLKIPAIRFIDSLFISCVIVALMVYLVMPYYTRWIKKWLYK</sequence>
<keyword evidence="1" id="KW-0812">Transmembrane</keyword>
<keyword evidence="2" id="KW-0560">Oxidoreductase</keyword>
<evidence type="ECO:0000313" key="3">
    <source>
        <dbReference type="Proteomes" id="UP000260644"/>
    </source>
</evidence>
<dbReference type="SUPFAM" id="SSF54909">
    <property type="entry name" value="Dimeric alpha+beta barrel"/>
    <property type="match status" value="1"/>
</dbReference>
<evidence type="ECO:0000313" key="2">
    <source>
        <dbReference type="EMBL" id="RFS27021.1"/>
    </source>
</evidence>
<dbReference type="InterPro" id="IPR038762">
    <property type="entry name" value="ABM_predict"/>
</dbReference>
<dbReference type="AlphaFoldDB" id="A0A3E1YI12"/>
<dbReference type="PANTHER" id="PTHR40057:SF1">
    <property type="entry name" value="SLR1162 PROTEIN"/>
    <property type="match status" value="1"/>
</dbReference>
<accession>A0A3E1YI12</accession>
<dbReference type="Gene3D" id="3.30.70.100">
    <property type="match status" value="1"/>
</dbReference>
<keyword evidence="1" id="KW-1133">Transmembrane helix</keyword>